<sequence length="308" mass="35420">MSRSFFSDESSIIGKYDKRAAPPTKGIGTMKNLTELTLQIRTYLAIGGPSEPPSSKRNRGNGERKKKNGGKRILLYSNDEKEKEDKWKKAKEEEGERLFCPSSIFLTMFISERRPHELAEIRTGPRNTVQRPETLRALDNFLEIVKSHFRDASPPSSSFDSRKVEKRSTSSPGGKLKSASRKGVRCKKGERARDREKERGSVTPTTGGENYPESAWGVRPRRRDEPSASEASAVPDTHQVPYGTKTKRSYKRRERRQRIRGYHRTTTVWELRFIELAQNIASRLCGTLATRRFRTLVYIFLFFFFYSL</sequence>
<evidence type="ECO:0000256" key="1">
    <source>
        <dbReference type="SAM" id="MobiDB-lite"/>
    </source>
</evidence>
<dbReference type="EMBL" id="KQ982446">
    <property type="protein sequence ID" value="KYQ56297.1"/>
    <property type="molecule type" value="Genomic_DNA"/>
</dbReference>
<feature type="compositionally biased region" description="Basic and acidic residues" evidence="1">
    <location>
        <begin position="78"/>
        <end position="92"/>
    </location>
</feature>
<accession>A0A151X7E9</accession>
<name>A0A151X7E9_9HYME</name>
<proteinExistence type="predicted"/>
<organism evidence="2 3">
    <name type="scientific">Mycetomoellerius zeteki</name>
    <dbReference type="NCBI Taxonomy" id="64791"/>
    <lineage>
        <taxon>Eukaryota</taxon>
        <taxon>Metazoa</taxon>
        <taxon>Ecdysozoa</taxon>
        <taxon>Arthropoda</taxon>
        <taxon>Hexapoda</taxon>
        <taxon>Insecta</taxon>
        <taxon>Pterygota</taxon>
        <taxon>Neoptera</taxon>
        <taxon>Endopterygota</taxon>
        <taxon>Hymenoptera</taxon>
        <taxon>Apocrita</taxon>
        <taxon>Aculeata</taxon>
        <taxon>Formicoidea</taxon>
        <taxon>Formicidae</taxon>
        <taxon>Myrmicinae</taxon>
        <taxon>Mycetomoellerius</taxon>
    </lineage>
</organism>
<evidence type="ECO:0000313" key="2">
    <source>
        <dbReference type="EMBL" id="KYQ56297.1"/>
    </source>
</evidence>
<feature type="region of interest" description="Disordered" evidence="1">
    <location>
        <begin position="150"/>
        <end position="256"/>
    </location>
</feature>
<feature type="compositionally biased region" description="Basic and acidic residues" evidence="1">
    <location>
        <begin position="187"/>
        <end position="200"/>
    </location>
</feature>
<keyword evidence="3" id="KW-1185">Reference proteome</keyword>
<feature type="compositionally biased region" description="Basic residues" evidence="1">
    <location>
        <begin position="245"/>
        <end position="256"/>
    </location>
</feature>
<dbReference type="AlphaFoldDB" id="A0A151X7E9"/>
<reference evidence="2 3" key="1">
    <citation type="submission" date="2015-09" db="EMBL/GenBank/DDBJ databases">
        <title>Trachymyrmex zeteki WGS genome.</title>
        <authorList>
            <person name="Nygaard S."/>
            <person name="Hu H."/>
            <person name="Boomsma J."/>
            <person name="Zhang G."/>
        </authorList>
    </citation>
    <scope>NUCLEOTIDE SEQUENCE [LARGE SCALE GENOMIC DNA]</scope>
    <source>
        <strain evidence="2">Tzet28-1</strain>
        <tissue evidence="2">Whole body</tissue>
    </source>
</reference>
<feature type="compositionally biased region" description="Basic residues" evidence="1">
    <location>
        <begin position="56"/>
        <end position="70"/>
    </location>
</feature>
<evidence type="ECO:0000313" key="3">
    <source>
        <dbReference type="Proteomes" id="UP000075809"/>
    </source>
</evidence>
<dbReference type="Proteomes" id="UP000075809">
    <property type="component" value="Unassembled WGS sequence"/>
</dbReference>
<feature type="region of interest" description="Disordered" evidence="1">
    <location>
        <begin position="44"/>
        <end position="92"/>
    </location>
</feature>
<gene>
    <name evidence="2" type="ORF">ALC60_04704</name>
</gene>
<protein>
    <submittedName>
        <fullName evidence="2">Uncharacterized protein</fullName>
    </submittedName>
</protein>